<gene>
    <name evidence="1" type="ORF">UFOVP231_45</name>
</gene>
<name>A0A6J7WTC6_9CAUD</name>
<reference evidence="1" key="1">
    <citation type="submission" date="2020-05" db="EMBL/GenBank/DDBJ databases">
        <authorList>
            <person name="Chiriac C."/>
            <person name="Salcher M."/>
            <person name="Ghai R."/>
            <person name="Kavagutti S V."/>
        </authorList>
    </citation>
    <scope>NUCLEOTIDE SEQUENCE</scope>
</reference>
<organism evidence="1">
    <name type="scientific">uncultured Caudovirales phage</name>
    <dbReference type="NCBI Taxonomy" id="2100421"/>
    <lineage>
        <taxon>Viruses</taxon>
        <taxon>Duplodnaviria</taxon>
        <taxon>Heunggongvirae</taxon>
        <taxon>Uroviricota</taxon>
        <taxon>Caudoviricetes</taxon>
        <taxon>Peduoviridae</taxon>
        <taxon>Maltschvirus</taxon>
        <taxon>Maltschvirus maltsch</taxon>
    </lineage>
</organism>
<protein>
    <submittedName>
        <fullName evidence="1">Uncharacterized protein</fullName>
    </submittedName>
</protein>
<sequence length="62" mass="7291">MILQLNPPLPMVTPKGKALAQFIIDYGPEHDLIWVCFQENGESWCWRNQDIRAEKNITFDRC</sequence>
<proteinExistence type="predicted"/>
<evidence type="ECO:0000313" key="1">
    <source>
        <dbReference type="EMBL" id="CAB5220055.1"/>
    </source>
</evidence>
<dbReference type="EMBL" id="LR798279">
    <property type="protein sequence ID" value="CAB5220055.1"/>
    <property type="molecule type" value="Genomic_DNA"/>
</dbReference>
<accession>A0A6J7WTC6</accession>